<name>A0A6I8PRP2_ORNAN</name>
<dbReference type="InterPro" id="IPR031589">
    <property type="entry name" value="SHLD2_C"/>
</dbReference>
<dbReference type="GeneTree" id="ENSGT00390000003133"/>
<protein>
    <submittedName>
        <fullName evidence="5">Shieldin complex subunit 2</fullName>
    </submittedName>
</protein>
<dbReference type="PANTHER" id="PTHR14495:SF2">
    <property type="entry name" value="SHIELDIN COMPLEX SUBUNIT 2"/>
    <property type="match status" value="1"/>
</dbReference>
<accession>A0A6I8PRP2</accession>
<dbReference type="InParanoid" id="A0A6I8PRP2"/>
<dbReference type="InterPro" id="IPR049507">
    <property type="entry name" value="SHLD2_OB1"/>
</dbReference>
<keyword evidence="6" id="KW-1185">Reference proteome</keyword>
<dbReference type="Pfam" id="PF22779">
    <property type="entry name" value="OB_SHLD2_2nd"/>
    <property type="match status" value="1"/>
</dbReference>
<feature type="region of interest" description="Disordered" evidence="1">
    <location>
        <begin position="45"/>
        <end position="64"/>
    </location>
</feature>
<proteinExistence type="predicted"/>
<evidence type="ECO:0000259" key="3">
    <source>
        <dbReference type="Pfam" id="PF21669"/>
    </source>
</evidence>
<dbReference type="CTD" id="54537"/>
<dbReference type="OrthoDB" id="5963585at2759"/>
<reference evidence="5" key="2">
    <citation type="submission" date="2025-08" db="UniProtKB">
        <authorList>
            <consortium name="Ensembl"/>
        </authorList>
    </citation>
    <scope>IDENTIFICATION</scope>
    <source>
        <strain evidence="5">Glennie</strain>
    </source>
</reference>
<evidence type="ECO:0000313" key="5">
    <source>
        <dbReference type="Ensembl" id="ENSOANP00000054257.1"/>
    </source>
</evidence>
<feature type="region of interest" description="Disordered" evidence="1">
    <location>
        <begin position="170"/>
        <end position="197"/>
    </location>
</feature>
<dbReference type="Pfam" id="PF21669">
    <property type="entry name" value="SHLD2_OB1"/>
    <property type="match status" value="1"/>
</dbReference>
<feature type="compositionally biased region" description="Polar residues" evidence="1">
    <location>
        <begin position="51"/>
        <end position="62"/>
    </location>
</feature>
<dbReference type="PANTHER" id="PTHR14495">
    <property type="entry name" value="SHIELDIN COMPLEX SUBUNIT 2"/>
    <property type="match status" value="1"/>
</dbReference>
<dbReference type="InterPro" id="IPR029715">
    <property type="entry name" value="FAM35A"/>
</dbReference>
<feature type="domain" description="Shieldin complex subunit 2 C-terminal" evidence="2">
    <location>
        <begin position="750"/>
        <end position="915"/>
    </location>
</feature>
<dbReference type="InterPro" id="IPR053944">
    <property type="entry name" value="SHLD2_OB2"/>
</dbReference>
<dbReference type="Proteomes" id="UP000002279">
    <property type="component" value="Chromosome 3"/>
</dbReference>
<evidence type="ECO:0000256" key="1">
    <source>
        <dbReference type="SAM" id="MobiDB-lite"/>
    </source>
</evidence>
<sequence length="918" mass="102350">MLPLCQQQTLPSKGNLLQTSRSLHLDNMTKKRQIHIFFGAPLIPPDEKVSQEPNPSQATASPWKTIPFLSDGYSLKLATENEQSSPPEDLPGLGPAELSKDSSSVNSGEGQWRHSEKYATCVPETQNIESQNSTNPVTADTTDCIDKMSRIGTLVRPSVERDGRHLFIASKKTAGQQQGGKPNAYPPKSPVEDAQQENPNHTDIASLVSTTKQFNIHPKTAEANVMPSDHRETLSHCLRLFFPETIDEPKSKTPKNDSNLEVSTDIEFLSINTSSQIAFLAQRQLEDQCENKETTNTKGTDSGVSWKEMKGVENHLVHPSDDFAEGNVVEQSQANSLELFSPVKADDLTLPSKERSEDCGGSSKLFSTPEKQSSNEIYIESCSSGILCSQLNTFHRDSVKRPRSSEGILGHCNPTSKESKRARLICSPTGLTSKVGRKEVCELGMLQKKSSLLKNCVHKSQKYNCLVTVFHPCHVKEIQVKAGPNSGSKVPVATIVVLDQSEIKMKVVLWRAAAFWALTVFPGDIILLTDVTVYEDQWLGETVLQSTFSSQLLNLGSCSSIQPSECSNVVDVTVLRDLLKYMSSKHSYLISLPKRQPQKLGSIQYLELDQLQPDTLIHSVLKILSITVLTEAIYSYRGQKQRKIVLTVAQVEGQHRMLILWGSGTAWYPQLQKKRDHIWEFKYLLAQCNSISGELELHTTPWSSCECLFDDDKRAVEFKAKFQKNEKNIVKISDISTHLEEKRSGVVRVKAQILELAFPVASAQNRQIVFSAHSSLESILASFPQITYSGCGKCGLELKTDENKIYKQCFRCLPFTMVKTFYRPALMTVVDGQCKISIHVGSALMEKILLNIPPDWLKRVIVPSSDITYAMVAADLCHSLLAAGETAHVLEIRSIFFLDENSYPLQQDFHLQDFHPDL</sequence>
<dbReference type="Bgee" id="ENSOANG00000007005">
    <property type="expression patterns" value="Expressed in ovary and 8 other cell types or tissues"/>
</dbReference>
<gene>
    <name evidence="5" type="primary">SHLD2</name>
</gene>
<evidence type="ECO:0000259" key="4">
    <source>
        <dbReference type="Pfam" id="PF22779"/>
    </source>
</evidence>
<organism evidence="5 6">
    <name type="scientific">Ornithorhynchus anatinus</name>
    <name type="common">Duckbill platypus</name>
    <dbReference type="NCBI Taxonomy" id="9258"/>
    <lineage>
        <taxon>Eukaryota</taxon>
        <taxon>Metazoa</taxon>
        <taxon>Chordata</taxon>
        <taxon>Craniata</taxon>
        <taxon>Vertebrata</taxon>
        <taxon>Euteleostomi</taxon>
        <taxon>Mammalia</taxon>
        <taxon>Monotremata</taxon>
        <taxon>Ornithorhynchidae</taxon>
        <taxon>Ornithorhynchus</taxon>
    </lineage>
</organism>
<dbReference type="Ensembl" id="ENSOANT00000070042.1">
    <property type="protein sequence ID" value="ENSOANP00000054257.1"/>
    <property type="gene ID" value="ENSOANG00000007005.3"/>
</dbReference>
<dbReference type="RefSeq" id="XP_028917237.1">
    <property type="nucleotide sequence ID" value="XM_029061404.2"/>
</dbReference>
<evidence type="ECO:0000313" key="6">
    <source>
        <dbReference type="Proteomes" id="UP000002279"/>
    </source>
</evidence>
<dbReference type="Pfam" id="PF15793">
    <property type="entry name" value="SHLD2_C"/>
    <property type="match status" value="1"/>
</dbReference>
<dbReference type="AlphaFoldDB" id="A0A6I8PRP2"/>
<dbReference type="KEGG" id="oaa:100087933"/>
<evidence type="ECO:0000259" key="2">
    <source>
        <dbReference type="Pfam" id="PF15793"/>
    </source>
</evidence>
<feature type="domain" description="Shieldin complex subunit 2 second OB fold" evidence="4">
    <location>
        <begin position="612"/>
        <end position="693"/>
    </location>
</feature>
<dbReference type="GO" id="GO:0035861">
    <property type="term" value="C:site of double-strand break"/>
    <property type="evidence" value="ECO:0000318"/>
    <property type="project" value="GO_Central"/>
</dbReference>
<reference evidence="5 6" key="1">
    <citation type="journal article" date="2008" name="Nature">
        <title>Genome analysis of the platypus reveals unique signatures of evolution.</title>
        <authorList>
            <person name="Warren W.C."/>
            <person name="Hillier L.W."/>
            <person name="Marshall Graves J.A."/>
            <person name="Birney E."/>
            <person name="Ponting C.P."/>
            <person name="Grutzner F."/>
            <person name="Belov K."/>
            <person name="Miller W."/>
            <person name="Clarke L."/>
            <person name="Chinwalla A.T."/>
            <person name="Yang S.P."/>
            <person name="Heger A."/>
            <person name="Locke D.P."/>
            <person name="Miethke P."/>
            <person name="Waters P.D."/>
            <person name="Veyrunes F."/>
            <person name="Fulton L."/>
            <person name="Fulton B."/>
            <person name="Graves T."/>
            <person name="Wallis J."/>
            <person name="Puente X.S."/>
            <person name="Lopez-Otin C."/>
            <person name="Ordonez G.R."/>
            <person name="Eichler E.E."/>
            <person name="Chen L."/>
            <person name="Cheng Z."/>
            <person name="Deakin J.E."/>
            <person name="Alsop A."/>
            <person name="Thompson K."/>
            <person name="Kirby P."/>
            <person name="Papenfuss A.T."/>
            <person name="Wakefield M.J."/>
            <person name="Olender T."/>
            <person name="Lancet D."/>
            <person name="Huttley G.A."/>
            <person name="Smit A.F."/>
            <person name="Pask A."/>
            <person name="Temple-Smith P."/>
            <person name="Batzer M.A."/>
            <person name="Walker J.A."/>
            <person name="Konkel M.K."/>
            <person name="Harris R.S."/>
            <person name="Whittington C.M."/>
            <person name="Wong E.S."/>
            <person name="Gemmell N.J."/>
            <person name="Buschiazzo E."/>
            <person name="Vargas Jentzsch I.M."/>
            <person name="Merkel A."/>
            <person name="Schmitz J."/>
            <person name="Zemann A."/>
            <person name="Churakov G."/>
            <person name="Kriegs J.O."/>
            <person name="Brosius J."/>
            <person name="Murchison E.P."/>
            <person name="Sachidanandam R."/>
            <person name="Smith C."/>
            <person name="Hannon G.J."/>
            <person name="Tsend-Ayush E."/>
            <person name="McMillan D."/>
            <person name="Attenborough R."/>
            <person name="Rens W."/>
            <person name="Ferguson-Smith M."/>
            <person name="Lefevre C.M."/>
            <person name="Sharp J.A."/>
            <person name="Nicholas K.R."/>
            <person name="Ray D.A."/>
            <person name="Kube M."/>
            <person name="Reinhardt R."/>
            <person name="Pringle T.H."/>
            <person name="Taylor J."/>
            <person name="Jones R.C."/>
            <person name="Nixon B."/>
            <person name="Dacheux J.L."/>
            <person name="Niwa H."/>
            <person name="Sekita Y."/>
            <person name="Huang X."/>
            <person name="Stark A."/>
            <person name="Kheradpour P."/>
            <person name="Kellis M."/>
            <person name="Flicek P."/>
            <person name="Chen Y."/>
            <person name="Webber C."/>
            <person name="Hardison R."/>
            <person name="Nelson J."/>
            <person name="Hallsworth-Pepin K."/>
            <person name="Delehaunty K."/>
            <person name="Markovic C."/>
            <person name="Minx P."/>
            <person name="Feng Y."/>
            <person name="Kremitzki C."/>
            <person name="Mitreva M."/>
            <person name="Glasscock J."/>
            <person name="Wylie T."/>
            <person name="Wohldmann P."/>
            <person name="Thiru P."/>
            <person name="Nhan M.N."/>
            <person name="Pohl C.S."/>
            <person name="Smith S.M."/>
            <person name="Hou S."/>
            <person name="Nefedov M."/>
            <person name="de Jong P.J."/>
            <person name="Renfree M.B."/>
            <person name="Mardis E.R."/>
            <person name="Wilson R.K."/>
        </authorList>
    </citation>
    <scope>NUCLEOTIDE SEQUENCE [LARGE SCALE GENOMIC DNA]</scope>
    <source>
        <strain evidence="5 6">Glennie</strain>
    </source>
</reference>
<dbReference type="GeneID" id="100087933"/>
<reference evidence="5" key="3">
    <citation type="submission" date="2025-09" db="UniProtKB">
        <authorList>
            <consortium name="Ensembl"/>
        </authorList>
    </citation>
    <scope>IDENTIFICATION</scope>
    <source>
        <strain evidence="5">Glennie</strain>
    </source>
</reference>
<dbReference type="OMA" id="TVHEDQW"/>
<feature type="domain" description="Shieldin complex subunit 2 first OB fold" evidence="3">
    <location>
        <begin position="446"/>
        <end position="579"/>
    </location>
</feature>
<dbReference type="GO" id="GO:0005634">
    <property type="term" value="C:nucleus"/>
    <property type="evidence" value="ECO:0000318"/>
    <property type="project" value="GO_Central"/>
</dbReference>
<dbReference type="FunCoup" id="A0A6I8PRP2">
    <property type="interactions" value="1220"/>
</dbReference>
<dbReference type="GO" id="GO:0010569">
    <property type="term" value="P:regulation of double-strand break repair via homologous recombination"/>
    <property type="evidence" value="ECO:0000318"/>
    <property type="project" value="GO_Central"/>
</dbReference>
<feature type="region of interest" description="Disordered" evidence="1">
    <location>
        <begin position="79"/>
        <end position="115"/>
    </location>
</feature>